<feature type="transmembrane region" description="Helical" evidence="7">
    <location>
        <begin position="81"/>
        <end position="105"/>
    </location>
</feature>
<keyword evidence="4 7" id="KW-0812">Transmembrane</keyword>
<reference evidence="8 9" key="1">
    <citation type="submission" date="2017-03" db="EMBL/GenBank/DDBJ databases">
        <authorList>
            <person name="Afonso C.L."/>
            <person name="Miller P.J."/>
            <person name="Scott M.A."/>
            <person name="Spackman E."/>
            <person name="Goraichik I."/>
            <person name="Dimitrov K.M."/>
            <person name="Suarez D.L."/>
            <person name="Swayne D.E."/>
        </authorList>
    </citation>
    <scope>NUCLEOTIDE SEQUENCE [LARGE SCALE GENOMIC DNA]</scope>
    <source>
        <strain evidence="9">8(6)</strain>
    </source>
</reference>
<dbReference type="AlphaFoldDB" id="A0A2H1KKD9"/>
<dbReference type="EMBL" id="FXZI01000011">
    <property type="protein sequence ID" value="SMY00260.1"/>
    <property type="molecule type" value="Genomic_DNA"/>
</dbReference>
<evidence type="ECO:0000256" key="6">
    <source>
        <dbReference type="ARBA" id="ARBA00023136"/>
    </source>
</evidence>
<keyword evidence="5 7" id="KW-1133">Transmembrane helix</keyword>
<feature type="transmembrane region" description="Helical" evidence="7">
    <location>
        <begin position="185"/>
        <end position="206"/>
    </location>
</feature>
<evidence type="ECO:0000256" key="1">
    <source>
        <dbReference type="ARBA" id="ARBA00004651"/>
    </source>
</evidence>
<sequence>MSDTVRAQPLEAPHRRRLTPVDWIGLGVLVLFLVVGLSWSKWMPYWDKAWTLSQTSVWDGSPLFEAAGETFSLSGAWDFTLVYFTAVWKALLVALVVAAAIDALVPRDWLRRVMNRRSHTSQSLVGAAMSLPSMMCTCCAAPVTAGLRGSGVRRSAALAYWVGNPLLNPAVLIFLALILPWQFVLTRLVVGLLIVVGASALIGRWIKGRAEVVPEQSLEPTRFSALPVRYLRSLSKFTLILVPEHLALVFIVGLISPWLSGVYGLEAQVGGFAVLIAALVGTLLVIPTGGEIPIILALSAVGVGAGVTGALLIVLPALSIPSMVMVGKSLGWRTTTAMGTAVALGGVLSGAVLVLGSCG</sequence>
<dbReference type="PANTHER" id="PTHR43299">
    <property type="entry name" value="UPF0718 PROTEIN YRAQ"/>
    <property type="match status" value="1"/>
</dbReference>
<name>A0A2H1KKD9_BREAU</name>
<dbReference type="RefSeq" id="WP_101557287.1">
    <property type="nucleotide sequence ID" value="NZ_FXZI01000011.1"/>
</dbReference>
<proteinExistence type="inferred from homology"/>
<keyword evidence="6 7" id="KW-0472">Membrane</keyword>
<evidence type="ECO:0008006" key="10">
    <source>
        <dbReference type="Google" id="ProtNLM"/>
    </source>
</evidence>
<feature type="transmembrane region" description="Helical" evidence="7">
    <location>
        <begin position="158"/>
        <end position="179"/>
    </location>
</feature>
<comment type="similarity">
    <text evidence="2">Belongs to the UPF0718 family.</text>
</comment>
<evidence type="ECO:0000256" key="4">
    <source>
        <dbReference type="ARBA" id="ARBA00022692"/>
    </source>
</evidence>
<evidence type="ECO:0000256" key="2">
    <source>
        <dbReference type="ARBA" id="ARBA00006386"/>
    </source>
</evidence>
<evidence type="ECO:0000256" key="7">
    <source>
        <dbReference type="SAM" id="Phobius"/>
    </source>
</evidence>
<feature type="transmembrane region" description="Helical" evidence="7">
    <location>
        <begin position="21"/>
        <end position="40"/>
    </location>
</feature>
<feature type="transmembrane region" description="Helical" evidence="7">
    <location>
        <begin position="237"/>
        <end position="259"/>
    </location>
</feature>
<evidence type="ECO:0000313" key="9">
    <source>
        <dbReference type="Proteomes" id="UP000234300"/>
    </source>
</evidence>
<dbReference type="Pfam" id="PF03773">
    <property type="entry name" value="ArsP_1"/>
    <property type="match status" value="1"/>
</dbReference>
<gene>
    <name evidence="8" type="ORF">BAURA86_02934</name>
</gene>
<evidence type="ECO:0000313" key="8">
    <source>
        <dbReference type="EMBL" id="SMY00260.1"/>
    </source>
</evidence>
<feature type="transmembrane region" description="Helical" evidence="7">
    <location>
        <begin position="265"/>
        <end position="286"/>
    </location>
</feature>
<keyword evidence="3" id="KW-1003">Cell membrane</keyword>
<dbReference type="PANTHER" id="PTHR43299:SF1">
    <property type="entry name" value="UPF0718 PROTEIN YRAQ"/>
    <property type="match status" value="1"/>
</dbReference>
<feature type="transmembrane region" description="Helical" evidence="7">
    <location>
        <begin position="338"/>
        <end position="358"/>
    </location>
</feature>
<dbReference type="GO" id="GO:0005886">
    <property type="term" value="C:plasma membrane"/>
    <property type="evidence" value="ECO:0007669"/>
    <property type="project" value="UniProtKB-SubCell"/>
</dbReference>
<evidence type="ECO:0000256" key="3">
    <source>
        <dbReference type="ARBA" id="ARBA00022475"/>
    </source>
</evidence>
<organism evidence="8 9">
    <name type="scientific">Brevibacterium aurantiacum</name>
    <dbReference type="NCBI Taxonomy" id="273384"/>
    <lineage>
        <taxon>Bacteria</taxon>
        <taxon>Bacillati</taxon>
        <taxon>Actinomycetota</taxon>
        <taxon>Actinomycetes</taxon>
        <taxon>Micrococcales</taxon>
        <taxon>Brevibacteriaceae</taxon>
        <taxon>Brevibacterium</taxon>
    </lineage>
</organism>
<dbReference type="Proteomes" id="UP000234300">
    <property type="component" value="Unassembled WGS sequence"/>
</dbReference>
<accession>A0A2H1KKD9</accession>
<evidence type="ECO:0000256" key="5">
    <source>
        <dbReference type="ARBA" id="ARBA00022989"/>
    </source>
</evidence>
<comment type="subcellular location">
    <subcellularLocation>
        <location evidence="1">Cell membrane</location>
        <topology evidence="1">Multi-pass membrane protein</topology>
    </subcellularLocation>
</comment>
<dbReference type="InterPro" id="IPR005524">
    <property type="entry name" value="DUF318"/>
</dbReference>
<feature type="transmembrane region" description="Helical" evidence="7">
    <location>
        <begin position="293"/>
        <end position="318"/>
    </location>
</feature>
<protein>
    <recommendedName>
        <fullName evidence="10">Permease</fullName>
    </recommendedName>
</protein>